<organism evidence="4 5">
    <name type="scientific">Oryza meyeriana var. granulata</name>
    <dbReference type="NCBI Taxonomy" id="110450"/>
    <lineage>
        <taxon>Eukaryota</taxon>
        <taxon>Viridiplantae</taxon>
        <taxon>Streptophyta</taxon>
        <taxon>Embryophyta</taxon>
        <taxon>Tracheophyta</taxon>
        <taxon>Spermatophyta</taxon>
        <taxon>Magnoliopsida</taxon>
        <taxon>Liliopsida</taxon>
        <taxon>Poales</taxon>
        <taxon>Poaceae</taxon>
        <taxon>BOP clade</taxon>
        <taxon>Oryzoideae</taxon>
        <taxon>Oryzeae</taxon>
        <taxon>Oryzinae</taxon>
        <taxon>Oryza</taxon>
        <taxon>Oryza meyeriana</taxon>
    </lineage>
</organism>
<accession>A0A6G1BV42</accession>
<reference evidence="4 5" key="1">
    <citation type="submission" date="2019-11" db="EMBL/GenBank/DDBJ databases">
        <title>Whole genome sequence of Oryza granulata.</title>
        <authorList>
            <person name="Li W."/>
        </authorList>
    </citation>
    <scope>NUCLEOTIDE SEQUENCE [LARGE SCALE GENOMIC DNA]</scope>
    <source>
        <strain evidence="5">cv. Menghai</strain>
        <tissue evidence="4">Leaf</tissue>
    </source>
</reference>
<evidence type="ECO:0000256" key="1">
    <source>
        <dbReference type="ARBA" id="ARBA00022478"/>
    </source>
</evidence>
<feature type="region of interest" description="Disordered" evidence="3">
    <location>
        <begin position="48"/>
        <end position="71"/>
    </location>
</feature>
<dbReference type="AlphaFoldDB" id="A0A6G1BV42"/>
<keyword evidence="5" id="KW-1185">Reference proteome</keyword>
<gene>
    <name evidence="4" type="ORF">E2562_010586</name>
</gene>
<evidence type="ECO:0000313" key="4">
    <source>
        <dbReference type="EMBL" id="KAF0891597.1"/>
    </source>
</evidence>
<evidence type="ECO:0008006" key="6">
    <source>
        <dbReference type="Google" id="ProtNLM"/>
    </source>
</evidence>
<comment type="caution">
    <text evidence="4">The sequence shown here is derived from an EMBL/GenBank/DDBJ whole genome shotgun (WGS) entry which is preliminary data.</text>
</comment>
<dbReference type="SUPFAM" id="SSF55257">
    <property type="entry name" value="RBP11-like subunits of RNA polymerase"/>
    <property type="match status" value="1"/>
</dbReference>
<dbReference type="Gene3D" id="3.30.1360.10">
    <property type="entry name" value="RNA polymerase, RBP11-like subunit"/>
    <property type="match status" value="1"/>
</dbReference>
<dbReference type="GO" id="GO:0006351">
    <property type="term" value="P:DNA-templated transcription"/>
    <property type="evidence" value="ECO:0007669"/>
    <property type="project" value="InterPro"/>
</dbReference>
<keyword evidence="1" id="KW-0240">DNA-directed RNA polymerase</keyword>
<protein>
    <recommendedName>
        <fullName evidence="6">DNA-directed RNA polymerase RBP11-like dimerisation domain-containing protein</fullName>
    </recommendedName>
</protein>
<sequence length="91" mass="9917">MEHGSVTDSTASTFSIMEEDHTLANSVTFVLNQERHAWCARGLRMHGGPPARHGSPANDHRAARMPAASPARCRLATGDKRRLPAACRARQ</sequence>
<evidence type="ECO:0000313" key="5">
    <source>
        <dbReference type="Proteomes" id="UP000479710"/>
    </source>
</evidence>
<proteinExistence type="predicted"/>
<dbReference type="EMBL" id="SPHZ02000011">
    <property type="protein sequence ID" value="KAF0891597.1"/>
    <property type="molecule type" value="Genomic_DNA"/>
</dbReference>
<keyword evidence="2" id="KW-0804">Transcription</keyword>
<name>A0A6G1BV42_9ORYZ</name>
<evidence type="ECO:0000256" key="3">
    <source>
        <dbReference type="SAM" id="MobiDB-lite"/>
    </source>
</evidence>
<dbReference type="Proteomes" id="UP000479710">
    <property type="component" value="Unassembled WGS sequence"/>
</dbReference>
<dbReference type="InterPro" id="IPR036603">
    <property type="entry name" value="RBP11-like"/>
</dbReference>
<dbReference type="OrthoDB" id="510325at2759"/>
<dbReference type="GO" id="GO:0000428">
    <property type="term" value="C:DNA-directed RNA polymerase complex"/>
    <property type="evidence" value="ECO:0007669"/>
    <property type="project" value="UniProtKB-KW"/>
</dbReference>
<evidence type="ECO:0000256" key="2">
    <source>
        <dbReference type="ARBA" id="ARBA00023163"/>
    </source>
</evidence>
<dbReference type="GO" id="GO:0046983">
    <property type="term" value="F:protein dimerization activity"/>
    <property type="evidence" value="ECO:0007669"/>
    <property type="project" value="InterPro"/>
</dbReference>